<evidence type="ECO:0000256" key="9">
    <source>
        <dbReference type="RuleBase" id="RU363034"/>
    </source>
</evidence>
<comment type="subcellular location">
    <subcellularLocation>
        <location evidence="1">Secreted</location>
    </subcellularLocation>
</comment>
<dbReference type="SUPFAM" id="SSF50494">
    <property type="entry name" value="Trypsin-like serine proteases"/>
    <property type="match status" value="1"/>
</dbReference>
<gene>
    <name evidence="12" type="primary">CHYM1_4</name>
    <name evidence="12" type="ORF">g.15579</name>
</gene>
<evidence type="ECO:0000256" key="2">
    <source>
        <dbReference type="ARBA" id="ARBA00007664"/>
    </source>
</evidence>
<dbReference type="AlphaFoldDB" id="A0A0A1WHB6"/>
<dbReference type="InterPro" id="IPR018114">
    <property type="entry name" value="TRYPSIN_HIS"/>
</dbReference>
<organism evidence="12">
    <name type="scientific">Zeugodacus cucurbitae</name>
    <name type="common">Melon fruit fly</name>
    <name type="synonym">Bactrocera cucurbitae</name>
    <dbReference type="NCBI Taxonomy" id="28588"/>
    <lineage>
        <taxon>Eukaryota</taxon>
        <taxon>Metazoa</taxon>
        <taxon>Ecdysozoa</taxon>
        <taxon>Arthropoda</taxon>
        <taxon>Hexapoda</taxon>
        <taxon>Insecta</taxon>
        <taxon>Pterygota</taxon>
        <taxon>Neoptera</taxon>
        <taxon>Endopterygota</taxon>
        <taxon>Diptera</taxon>
        <taxon>Brachycera</taxon>
        <taxon>Muscomorpha</taxon>
        <taxon>Tephritoidea</taxon>
        <taxon>Tephritidae</taxon>
        <taxon>Zeugodacus</taxon>
        <taxon>Zeugodacus</taxon>
    </lineage>
</organism>
<keyword evidence="8" id="KW-1015">Disulfide bond</keyword>
<dbReference type="InterPro" id="IPR001314">
    <property type="entry name" value="Peptidase_S1A"/>
</dbReference>
<dbReference type="GO" id="GO:0004252">
    <property type="term" value="F:serine-type endopeptidase activity"/>
    <property type="evidence" value="ECO:0007669"/>
    <property type="project" value="InterPro"/>
</dbReference>
<evidence type="ECO:0000256" key="3">
    <source>
        <dbReference type="ARBA" id="ARBA00022525"/>
    </source>
</evidence>
<feature type="chain" id="PRO_5001982520" evidence="10">
    <location>
        <begin position="21"/>
        <end position="284"/>
    </location>
</feature>
<protein>
    <submittedName>
        <fullName evidence="12">Chymotrypsin-1</fullName>
    </submittedName>
</protein>
<dbReference type="FunFam" id="2.40.10.10:FF:000047">
    <property type="entry name" value="Trypsin eta"/>
    <property type="match status" value="1"/>
</dbReference>
<evidence type="ECO:0000259" key="11">
    <source>
        <dbReference type="PROSITE" id="PS50240"/>
    </source>
</evidence>
<dbReference type="InterPro" id="IPR033116">
    <property type="entry name" value="TRYPSIN_SER"/>
</dbReference>
<dbReference type="PROSITE" id="PS00135">
    <property type="entry name" value="TRYPSIN_SER"/>
    <property type="match status" value="1"/>
</dbReference>
<evidence type="ECO:0000256" key="6">
    <source>
        <dbReference type="ARBA" id="ARBA00022825"/>
    </source>
</evidence>
<evidence type="ECO:0000256" key="10">
    <source>
        <dbReference type="SAM" id="SignalP"/>
    </source>
</evidence>
<dbReference type="PROSITE" id="PS50240">
    <property type="entry name" value="TRYPSIN_DOM"/>
    <property type="match status" value="1"/>
</dbReference>
<dbReference type="PRINTS" id="PR00722">
    <property type="entry name" value="CHYMOTRYPSIN"/>
</dbReference>
<dbReference type="PANTHER" id="PTHR24276">
    <property type="entry name" value="POLYSERASE-RELATED"/>
    <property type="match status" value="1"/>
</dbReference>
<evidence type="ECO:0000313" key="12">
    <source>
        <dbReference type="EMBL" id="JAC98428.1"/>
    </source>
</evidence>
<name>A0A0A1WHB6_ZEUCU</name>
<dbReference type="InterPro" id="IPR009003">
    <property type="entry name" value="Peptidase_S1_PA"/>
</dbReference>
<comment type="similarity">
    <text evidence="2">Belongs to the peptidase S1 family.</text>
</comment>
<reference evidence="12" key="2">
    <citation type="journal article" date="2015" name="Gigascience">
        <title>Reconstructing a comprehensive transcriptome assembly of a white-pupal translocated strain of the pest fruit fly Bactrocera cucurbitae.</title>
        <authorList>
            <person name="Sim S.B."/>
            <person name="Calla B."/>
            <person name="Hall B."/>
            <person name="DeRego T."/>
            <person name="Geib S.M."/>
        </authorList>
    </citation>
    <scope>NUCLEOTIDE SEQUENCE</scope>
</reference>
<dbReference type="SMART" id="SM00020">
    <property type="entry name" value="Tryp_SPc"/>
    <property type="match status" value="1"/>
</dbReference>
<feature type="signal peptide" evidence="10">
    <location>
        <begin position="1"/>
        <end position="20"/>
    </location>
</feature>
<proteinExistence type="inferred from homology"/>
<keyword evidence="10" id="KW-0732">Signal</keyword>
<dbReference type="InterPro" id="IPR050430">
    <property type="entry name" value="Peptidase_S1"/>
</dbReference>
<dbReference type="Gene3D" id="2.40.10.10">
    <property type="entry name" value="Trypsin-like serine proteases"/>
    <property type="match status" value="1"/>
</dbReference>
<keyword evidence="4 9" id="KW-0645">Protease</keyword>
<dbReference type="InterPro" id="IPR043504">
    <property type="entry name" value="Peptidase_S1_PA_chymotrypsin"/>
</dbReference>
<dbReference type="CDD" id="cd00190">
    <property type="entry name" value="Tryp_SPc"/>
    <property type="match status" value="1"/>
</dbReference>
<dbReference type="GO" id="GO:0016485">
    <property type="term" value="P:protein processing"/>
    <property type="evidence" value="ECO:0007669"/>
    <property type="project" value="UniProtKB-ARBA"/>
</dbReference>
<keyword evidence="5 9" id="KW-0378">Hydrolase</keyword>
<evidence type="ECO:0000256" key="1">
    <source>
        <dbReference type="ARBA" id="ARBA00004613"/>
    </source>
</evidence>
<keyword evidence="3" id="KW-0964">Secreted</keyword>
<dbReference type="GO" id="GO:0005576">
    <property type="term" value="C:extracellular region"/>
    <property type="evidence" value="ECO:0007669"/>
    <property type="project" value="UniProtKB-SubCell"/>
</dbReference>
<keyword evidence="6 9" id="KW-0720">Serine protease</keyword>
<accession>A0A0A1WHB6</accession>
<dbReference type="EMBL" id="GBXI01015863">
    <property type="protein sequence ID" value="JAC98428.1"/>
    <property type="molecule type" value="Transcribed_RNA"/>
</dbReference>
<dbReference type="InterPro" id="IPR001254">
    <property type="entry name" value="Trypsin_dom"/>
</dbReference>
<evidence type="ECO:0000256" key="4">
    <source>
        <dbReference type="ARBA" id="ARBA00022670"/>
    </source>
</evidence>
<feature type="domain" description="Peptidase S1" evidence="11">
    <location>
        <begin position="40"/>
        <end position="264"/>
    </location>
</feature>
<dbReference type="Pfam" id="PF00089">
    <property type="entry name" value="Trypsin"/>
    <property type="match status" value="1"/>
</dbReference>
<reference evidence="12" key="1">
    <citation type="submission" date="2014-11" db="EMBL/GenBank/DDBJ databases">
        <authorList>
            <person name="Geib S."/>
        </authorList>
    </citation>
    <scope>NUCLEOTIDE SEQUENCE</scope>
</reference>
<dbReference type="PROSITE" id="PS00134">
    <property type="entry name" value="TRYPSIN_HIS"/>
    <property type="match status" value="1"/>
</dbReference>
<evidence type="ECO:0000256" key="5">
    <source>
        <dbReference type="ARBA" id="ARBA00022801"/>
    </source>
</evidence>
<evidence type="ECO:0000256" key="7">
    <source>
        <dbReference type="ARBA" id="ARBA00023145"/>
    </source>
</evidence>
<dbReference type="PANTHER" id="PTHR24276:SF98">
    <property type="entry name" value="FI18310P1-RELATED"/>
    <property type="match status" value="1"/>
</dbReference>
<evidence type="ECO:0000256" key="8">
    <source>
        <dbReference type="ARBA" id="ARBA00023157"/>
    </source>
</evidence>
<keyword evidence="7" id="KW-0865">Zymogen</keyword>
<sequence>MHLWRITSILLLYIIVTATAKRLITPKAHLSDRQSENERVVGGTNAEPGFASYQVSIQGMYNSHWCGGAIIDKHWILTAAHCIYGYNPPYLRIITGTVESDKPRAVYESDEYYTHCNYDNPAYSNDIGLIHLKDPIVFDQYTQAVPLASKPLEDNATAILTGWGDVQLGGPPAESLQKISLKYLSHKRCLEAFEEEDREILDIGHICTFTKEGEGSCHGDSGGPLISGDELVGIVNWGVPCAQGYPDAFASVYFYRDWIRRVMSGRCKTCHCKASNYPTFGDKN</sequence>